<dbReference type="Gene3D" id="3.30.1600.10">
    <property type="entry name" value="SIR2/SIRT2 'Small Domain"/>
    <property type="match status" value="1"/>
</dbReference>
<sequence>MKIIAFTGAGISKASGIPTFEEMPGIRDYLTRNYFQEEPQEFYQKLWQMYERISQAEPNPAHLALARYQIPVITMNIDGLHRKAGTKELVEIHGNLDYVFCPVCQRQYPFTVVKDNHFCSDCREVLQPNVVLYGDWLAQLPQALDLVADAELLLVIGTSFYTSTARYVTERARLAGARVEVINAEAEKVLPELLDRLFNAERHA</sequence>
<name>A0A1T4MQU7_9FIRM</name>
<feature type="domain" description="Deacetylase sirtuin-type" evidence="5">
    <location>
        <begin position="1"/>
        <end position="204"/>
    </location>
</feature>
<feature type="binding site" evidence="4">
    <location>
        <position position="101"/>
    </location>
    <ligand>
        <name>Zn(2+)</name>
        <dbReference type="ChEBI" id="CHEBI:29105"/>
    </ligand>
</feature>
<dbReference type="GO" id="GO:0070403">
    <property type="term" value="F:NAD+ binding"/>
    <property type="evidence" value="ECO:0007669"/>
    <property type="project" value="InterPro"/>
</dbReference>
<dbReference type="EMBL" id="FUXM01000005">
    <property type="protein sequence ID" value="SJZ69490.1"/>
    <property type="molecule type" value="Genomic_DNA"/>
</dbReference>
<dbReference type="SUPFAM" id="SSF52467">
    <property type="entry name" value="DHS-like NAD/FAD-binding domain"/>
    <property type="match status" value="1"/>
</dbReference>
<feature type="binding site" evidence="4">
    <location>
        <position position="104"/>
    </location>
    <ligand>
        <name>Zn(2+)</name>
        <dbReference type="ChEBI" id="CHEBI:29105"/>
    </ligand>
</feature>
<dbReference type="PANTHER" id="PTHR11085:SF10">
    <property type="entry name" value="NAD-DEPENDENT PROTEIN DEACYLASE SIRTUIN-5, MITOCHONDRIAL-RELATED"/>
    <property type="match status" value="1"/>
</dbReference>
<evidence type="ECO:0000259" key="5">
    <source>
        <dbReference type="PROSITE" id="PS50305"/>
    </source>
</evidence>
<dbReference type="RefSeq" id="WP_078664785.1">
    <property type="nucleotide sequence ID" value="NZ_FUXM01000005.1"/>
</dbReference>
<dbReference type="AlphaFoldDB" id="A0A1T4MQU7"/>
<evidence type="ECO:0000313" key="7">
    <source>
        <dbReference type="Proteomes" id="UP000189933"/>
    </source>
</evidence>
<dbReference type="InterPro" id="IPR026590">
    <property type="entry name" value="Ssirtuin_cat_dom"/>
</dbReference>
<keyword evidence="3" id="KW-0520">NAD</keyword>
<dbReference type="Gene3D" id="3.40.50.1220">
    <property type="entry name" value="TPP-binding domain"/>
    <property type="match status" value="1"/>
</dbReference>
<evidence type="ECO:0000256" key="3">
    <source>
        <dbReference type="ARBA" id="ARBA00023027"/>
    </source>
</evidence>
<organism evidence="6 7">
    <name type="scientific">Carboxydocella sporoproducens DSM 16521</name>
    <dbReference type="NCBI Taxonomy" id="1121270"/>
    <lineage>
        <taxon>Bacteria</taxon>
        <taxon>Bacillati</taxon>
        <taxon>Bacillota</taxon>
        <taxon>Clostridia</taxon>
        <taxon>Eubacteriales</taxon>
        <taxon>Clostridiales Family XVI. Incertae Sedis</taxon>
        <taxon>Carboxydocella</taxon>
    </lineage>
</organism>
<reference evidence="7" key="1">
    <citation type="submission" date="2017-02" db="EMBL/GenBank/DDBJ databases">
        <authorList>
            <person name="Varghese N."/>
            <person name="Submissions S."/>
        </authorList>
    </citation>
    <scope>NUCLEOTIDE SEQUENCE [LARGE SCALE GENOMIC DNA]</scope>
    <source>
        <strain evidence="7">DSM 16521</strain>
    </source>
</reference>
<evidence type="ECO:0000256" key="4">
    <source>
        <dbReference type="PROSITE-ProRule" id="PRU00236"/>
    </source>
</evidence>
<dbReference type="Proteomes" id="UP000189933">
    <property type="component" value="Unassembled WGS sequence"/>
</dbReference>
<evidence type="ECO:0000256" key="1">
    <source>
        <dbReference type="ARBA" id="ARBA00012928"/>
    </source>
</evidence>
<evidence type="ECO:0000313" key="6">
    <source>
        <dbReference type="EMBL" id="SJZ69490.1"/>
    </source>
</evidence>
<evidence type="ECO:0000256" key="2">
    <source>
        <dbReference type="ARBA" id="ARBA00022679"/>
    </source>
</evidence>
<dbReference type="Pfam" id="PF02146">
    <property type="entry name" value="SIR2"/>
    <property type="match status" value="1"/>
</dbReference>
<keyword evidence="4" id="KW-0479">Metal-binding</keyword>
<dbReference type="GO" id="GO:0017136">
    <property type="term" value="F:histone deacetylase activity, NAD-dependent"/>
    <property type="evidence" value="ECO:0007669"/>
    <property type="project" value="TreeGrafter"/>
</dbReference>
<gene>
    <name evidence="6" type="ORF">SAMN02745885_00675</name>
</gene>
<dbReference type="OrthoDB" id="9800582at2"/>
<dbReference type="InterPro" id="IPR026591">
    <property type="entry name" value="Sirtuin_cat_small_dom_sf"/>
</dbReference>
<dbReference type="PROSITE" id="PS50305">
    <property type="entry name" value="SIRTUIN"/>
    <property type="match status" value="1"/>
</dbReference>
<keyword evidence="2" id="KW-0808">Transferase</keyword>
<keyword evidence="7" id="KW-1185">Reference proteome</keyword>
<feature type="binding site" evidence="4">
    <location>
        <position position="122"/>
    </location>
    <ligand>
        <name>Zn(2+)</name>
        <dbReference type="ChEBI" id="CHEBI:29105"/>
    </ligand>
</feature>
<dbReference type="InterPro" id="IPR003000">
    <property type="entry name" value="Sirtuin"/>
</dbReference>
<dbReference type="InterPro" id="IPR050134">
    <property type="entry name" value="NAD-dep_sirtuin_deacylases"/>
</dbReference>
<accession>A0A1T4MQU7</accession>
<protein>
    <recommendedName>
        <fullName evidence="1">protein acetyllysine N-acetyltransferase</fullName>
        <ecNumber evidence="1">2.3.1.286</ecNumber>
    </recommendedName>
</protein>
<feature type="active site" description="Proton acceptor" evidence="4">
    <location>
        <position position="93"/>
    </location>
</feature>
<dbReference type="GO" id="GO:0046872">
    <property type="term" value="F:metal ion binding"/>
    <property type="evidence" value="ECO:0007669"/>
    <property type="project" value="UniProtKB-KW"/>
</dbReference>
<dbReference type="PANTHER" id="PTHR11085">
    <property type="entry name" value="NAD-DEPENDENT PROTEIN DEACYLASE SIRTUIN-5, MITOCHONDRIAL-RELATED"/>
    <property type="match status" value="1"/>
</dbReference>
<feature type="binding site" evidence="4">
    <location>
        <position position="119"/>
    </location>
    <ligand>
        <name>Zn(2+)</name>
        <dbReference type="ChEBI" id="CHEBI:29105"/>
    </ligand>
</feature>
<keyword evidence="4" id="KW-0862">Zinc</keyword>
<dbReference type="EC" id="2.3.1.286" evidence="1"/>
<proteinExistence type="predicted"/>
<dbReference type="InterPro" id="IPR029035">
    <property type="entry name" value="DHS-like_NAD/FAD-binding_dom"/>
</dbReference>